<keyword evidence="2" id="KW-1185">Reference proteome</keyword>
<dbReference type="EMBL" id="JAPZBU010000006">
    <property type="protein sequence ID" value="KAJ5397048.1"/>
    <property type="molecule type" value="Genomic_DNA"/>
</dbReference>
<dbReference type="GeneID" id="81368778"/>
<protein>
    <submittedName>
        <fullName evidence="1">Uncharacterized protein</fullName>
    </submittedName>
</protein>
<dbReference type="Proteomes" id="UP001147747">
    <property type="component" value="Unassembled WGS sequence"/>
</dbReference>
<accession>A0A9W9W1X2</accession>
<dbReference type="OrthoDB" id="4344298at2759"/>
<evidence type="ECO:0000313" key="2">
    <source>
        <dbReference type="Proteomes" id="UP001147747"/>
    </source>
</evidence>
<reference evidence="1" key="1">
    <citation type="submission" date="2022-12" db="EMBL/GenBank/DDBJ databases">
        <authorList>
            <person name="Petersen C."/>
        </authorList>
    </citation>
    <scope>NUCLEOTIDE SEQUENCE</scope>
    <source>
        <strain evidence="1">IBT 29677</strain>
    </source>
</reference>
<organism evidence="1 2">
    <name type="scientific">Penicillium cosmopolitanum</name>
    <dbReference type="NCBI Taxonomy" id="1131564"/>
    <lineage>
        <taxon>Eukaryota</taxon>
        <taxon>Fungi</taxon>
        <taxon>Dikarya</taxon>
        <taxon>Ascomycota</taxon>
        <taxon>Pezizomycotina</taxon>
        <taxon>Eurotiomycetes</taxon>
        <taxon>Eurotiomycetidae</taxon>
        <taxon>Eurotiales</taxon>
        <taxon>Aspergillaceae</taxon>
        <taxon>Penicillium</taxon>
    </lineage>
</organism>
<gene>
    <name evidence="1" type="ORF">N7509_005161</name>
</gene>
<proteinExistence type="predicted"/>
<evidence type="ECO:0000313" key="1">
    <source>
        <dbReference type="EMBL" id="KAJ5397048.1"/>
    </source>
</evidence>
<reference evidence="1" key="2">
    <citation type="journal article" date="2023" name="IMA Fungus">
        <title>Comparative genomic study of the Penicillium genus elucidates a diverse pangenome and 15 lateral gene transfer events.</title>
        <authorList>
            <person name="Petersen C."/>
            <person name="Sorensen T."/>
            <person name="Nielsen M.R."/>
            <person name="Sondergaard T.E."/>
            <person name="Sorensen J.L."/>
            <person name="Fitzpatrick D.A."/>
            <person name="Frisvad J.C."/>
            <person name="Nielsen K.L."/>
        </authorList>
    </citation>
    <scope>NUCLEOTIDE SEQUENCE</scope>
    <source>
        <strain evidence="1">IBT 29677</strain>
    </source>
</reference>
<dbReference type="RefSeq" id="XP_056489100.1">
    <property type="nucleotide sequence ID" value="XM_056629798.1"/>
</dbReference>
<dbReference type="AlphaFoldDB" id="A0A9W9W1X2"/>
<comment type="caution">
    <text evidence="1">The sequence shown here is derived from an EMBL/GenBank/DDBJ whole genome shotgun (WGS) entry which is preliminary data.</text>
</comment>
<sequence>MLAVINLFVYILKNPESATVQSDMAHLDLAAGHFAKVRFLTASQVSFEFPREIIGLASKVVRLKSTQSTVNAIPSFPEDTSPMDSVFDSIVGIDELNQLSTDLFDYFPESGDMIFF</sequence>
<name>A0A9W9W1X2_9EURO</name>